<evidence type="ECO:0000313" key="2">
    <source>
        <dbReference type="Proteomes" id="UP000235739"/>
    </source>
</evidence>
<organism evidence="1 2">
    <name type="scientific">Glutamicibacter arilaitensis</name>
    <dbReference type="NCBI Taxonomy" id="256701"/>
    <lineage>
        <taxon>Bacteria</taxon>
        <taxon>Bacillati</taxon>
        <taxon>Actinomycetota</taxon>
        <taxon>Actinomycetes</taxon>
        <taxon>Micrococcales</taxon>
        <taxon>Micrococcaceae</taxon>
        <taxon>Glutamicibacter</taxon>
    </lineage>
</organism>
<accession>A0A2N7S5I6</accession>
<protein>
    <recommendedName>
        <fullName evidence="3">Terminase</fullName>
    </recommendedName>
</protein>
<dbReference type="EMBL" id="PNQX01000001">
    <property type="protein sequence ID" value="PMQ21367.1"/>
    <property type="molecule type" value="Genomic_DNA"/>
</dbReference>
<comment type="caution">
    <text evidence="1">The sequence shown here is derived from an EMBL/GenBank/DDBJ whole genome shotgun (WGS) entry which is preliminary data.</text>
</comment>
<dbReference type="AlphaFoldDB" id="A0A2N7S5I6"/>
<reference evidence="1 2" key="1">
    <citation type="journal article" date="2017" name="Elife">
        <title>Extensive horizontal gene transfer in cheese-associated bacteria.</title>
        <authorList>
            <person name="Bonham K.S."/>
            <person name="Wolfe B.E."/>
            <person name="Dutton R.J."/>
        </authorList>
    </citation>
    <scope>NUCLEOTIDE SEQUENCE [LARGE SCALE GENOMIC DNA]</scope>
    <source>
        <strain evidence="1 2">JB182</strain>
    </source>
</reference>
<dbReference type="Proteomes" id="UP000235739">
    <property type="component" value="Unassembled WGS sequence"/>
</dbReference>
<dbReference type="InterPro" id="IPR027417">
    <property type="entry name" value="P-loop_NTPase"/>
</dbReference>
<name>A0A2N7S5I6_9MICC</name>
<proteinExistence type="predicted"/>
<sequence length="473" mass="51719">MLEEDFLEALGAAQPLYATKPTPGAENELKALEMTAKLQGRPLMPWQRLVGRVATEKDSFGNYKYKIVVITVPRQSGKTTIVMSLDTMRGIKYPGSKAFYTAQSGKDARERLFDLADNLQASPIGNEVIVHRAAGAPRITLPTGSRIHSFSPTPESLHGYTPRTVTLDEIFAFDSAEGNLLLGAVTPAQQTVRDRQLIMTSTAGTSDSTFLADWVERGRQATQETDTQIAYFEWSLADGLDPFDPSNWDFHPGLQGGLIEKADIAAAAESMSRGEFIRAFMNRPTIQKSDAVFDLKAWAELKTELSEPLRREVAIGFEVNADRSRAAIVAAWKNGNSGEIHHKVIRNGSGINWLAPTLEQLAEYRPTAIGADRYAQNNALVSELSDELQKEVVTLTPEHIKTACVAYKGRIEDGTVKHTGDGALTRAVSEAMSRPMGEGWVLSHNSPPEVVAAVVAVRLLALSKEESQPLIAF</sequence>
<gene>
    <name evidence="1" type="ORF">CIK84_07395</name>
</gene>
<evidence type="ECO:0008006" key="3">
    <source>
        <dbReference type="Google" id="ProtNLM"/>
    </source>
</evidence>
<evidence type="ECO:0000313" key="1">
    <source>
        <dbReference type="EMBL" id="PMQ21367.1"/>
    </source>
</evidence>
<dbReference type="Gene3D" id="3.40.50.300">
    <property type="entry name" value="P-loop containing nucleotide triphosphate hydrolases"/>
    <property type="match status" value="1"/>
</dbReference>